<dbReference type="InterPro" id="IPR023296">
    <property type="entry name" value="Glyco_hydro_beta-prop_sf"/>
</dbReference>
<dbReference type="Gene3D" id="2.115.10.20">
    <property type="entry name" value="Glycosyl hydrolase domain, family 43"/>
    <property type="match status" value="1"/>
</dbReference>
<evidence type="ECO:0000313" key="2">
    <source>
        <dbReference type="Proteomes" id="UP000183245"/>
    </source>
</evidence>
<evidence type="ECO:0000313" key="1">
    <source>
        <dbReference type="EMBL" id="OIP97733.1"/>
    </source>
</evidence>
<dbReference type="SUPFAM" id="SSF75005">
    <property type="entry name" value="Arabinanase/levansucrase/invertase"/>
    <property type="match status" value="1"/>
</dbReference>
<name>A0A1J5IKR5_9BACT</name>
<accession>A0A1J5IKR5</accession>
<proteinExistence type="predicted"/>
<protein>
    <submittedName>
        <fullName evidence="1">Uncharacterized protein</fullName>
    </submittedName>
</protein>
<sequence length="294" mass="33087">MITIDFIDVWRPLLIPASSCSYVNDHTIFMDSDGQLQLIGTCARGNYRFWTETGFISACSDSLQDTMQESGLLLSGHPLRGVKISPFVYVDETSATYHLFFGPRNIYHFISDTGKVWKRVENAVSGLWPGLRDPHVIKYQSRYLMFSTGRGNCIEVRESSDLYTWGKSKTALKLGPGIPRSLNSSCESPCVIPYGSDHLLFTTITPWSVSKKRNREHYLNTKVFVSRDPTDFGVYATDKTNTSNPVATIEAHAPEVIGYAGRRYITTCGWKNSPKAKGIHSEGVYIREMEISDR</sequence>
<dbReference type="AlphaFoldDB" id="A0A1J5IKR5"/>
<dbReference type="Proteomes" id="UP000183245">
    <property type="component" value="Unassembled WGS sequence"/>
</dbReference>
<reference evidence="1 2" key="1">
    <citation type="journal article" date="2016" name="Environ. Microbiol.">
        <title>Genomic resolution of a cold subsurface aquifer community provides metabolic insights for novel microbes adapted to high CO concentrations.</title>
        <authorList>
            <person name="Probst A.J."/>
            <person name="Castelle C.J."/>
            <person name="Singh A."/>
            <person name="Brown C.T."/>
            <person name="Anantharaman K."/>
            <person name="Sharon I."/>
            <person name="Hug L.A."/>
            <person name="Burstein D."/>
            <person name="Emerson J.B."/>
            <person name="Thomas B.C."/>
            <person name="Banfield J.F."/>
        </authorList>
    </citation>
    <scope>NUCLEOTIDE SEQUENCE [LARGE SCALE GENOMIC DNA]</scope>
    <source>
        <strain evidence="1">CG2_30_54_11</strain>
    </source>
</reference>
<dbReference type="EMBL" id="MNZT01000048">
    <property type="protein sequence ID" value="OIP97733.1"/>
    <property type="molecule type" value="Genomic_DNA"/>
</dbReference>
<gene>
    <name evidence="1" type="ORF">AUK40_02575</name>
</gene>
<organism evidence="1 2">
    <name type="scientific">Candidatus Wirthbacteria bacterium CG2_30_54_11</name>
    <dbReference type="NCBI Taxonomy" id="1817892"/>
    <lineage>
        <taxon>Bacteria</taxon>
        <taxon>Candidatus Wirthbacteria</taxon>
    </lineage>
</organism>
<comment type="caution">
    <text evidence="1">The sequence shown here is derived from an EMBL/GenBank/DDBJ whole genome shotgun (WGS) entry which is preliminary data.</text>
</comment>
<dbReference type="STRING" id="1817892.AUK40_02575"/>